<feature type="domain" description="Endonuclease/exonuclease/phosphatase" evidence="3">
    <location>
        <begin position="117"/>
        <end position="321"/>
    </location>
</feature>
<proteinExistence type="predicted"/>
<dbReference type="GO" id="GO:0003824">
    <property type="term" value="F:catalytic activity"/>
    <property type="evidence" value="ECO:0007669"/>
    <property type="project" value="InterPro"/>
</dbReference>
<dbReference type="AlphaFoldDB" id="A0A517MDU0"/>
<feature type="region of interest" description="Disordered" evidence="1">
    <location>
        <begin position="357"/>
        <end position="379"/>
    </location>
</feature>
<keyword evidence="2" id="KW-0812">Transmembrane</keyword>
<feature type="transmembrane region" description="Helical" evidence="2">
    <location>
        <begin position="6"/>
        <end position="24"/>
    </location>
</feature>
<dbReference type="RefSeq" id="WP_246109818.1">
    <property type="nucleotide sequence ID" value="NZ_CP036262.1"/>
</dbReference>
<name>A0A517MDU0_9BACT</name>
<accession>A0A517MDU0</accession>
<evidence type="ECO:0000256" key="2">
    <source>
        <dbReference type="SAM" id="Phobius"/>
    </source>
</evidence>
<keyword evidence="5" id="KW-1185">Reference proteome</keyword>
<evidence type="ECO:0000256" key="1">
    <source>
        <dbReference type="SAM" id="MobiDB-lite"/>
    </source>
</evidence>
<evidence type="ECO:0000313" key="4">
    <source>
        <dbReference type="EMBL" id="QDS93052.1"/>
    </source>
</evidence>
<dbReference type="Pfam" id="PF03372">
    <property type="entry name" value="Exo_endo_phos"/>
    <property type="match status" value="1"/>
</dbReference>
<dbReference type="Gene3D" id="3.60.10.10">
    <property type="entry name" value="Endonuclease/exonuclease/phosphatase"/>
    <property type="match status" value="1"/>
</dbReference>
<evidence type="ECO:0000259" key="3">
    <source>
        <dbReference type="Pfam" id="PF03372"/>
    </source>
</evidence>
<dbReference type="EMBL" id="CP036262">
    <property type="protein sequence ID" value="QDS93052.1"/>
    <property type="molecule type" value="Genomic_DNA"/>
</dbReference>
<organism evidence="4 5">
    <name type="scientific">Roseimaritima multifibrata</name>
    <dbReference type="NCBI Taxonomy" id="1930274"/>
    <lineage>
        <taxon>Bacteria</taxon>
        <taxon>Pseudomonadati</taxon>
        <taxon>Planctomycetota</taxon>
        <taxon>Planctomycetia</taxon>
        <taxon>Pirellulales</taxon>
        <taxon>Pirellulaceae</taxon>
        <taxon>Roseimaritima</taxon>
    </lineage>
</organism>
<sequence length="379" mass="43793">MNLLIGLQWTMVALLTCLVGGTLVNLSRHPHWFIRGWDFPRLQIVLLAILILAIYLVCGWQLGNLWRTVDVAVVVTASSLIALHTFRIFAYTPLAPRQVLRTRRPDDRRTIRVVVSNVEMENEQHSLWLETVRQADPDVVIAIETNQRWVDQVSGHFSDYPYQVLQPQENWYGMSLFSRFPLESSEVRFLVQSDIPSIHVHARMSCGQIIRICGVHPRPPEPLRNNSSSHRDAELVLLAEELQEASLSAIVAGDLNDVAWSATTRLFLKRSSLLDPRRGRGFFNSFHAAHWWFRFPLDHVFHSREFSLRRVQRLGYVGSDHFPILAELQYDPVHQHEQAPLESEAEDENFRDEIIERELQTDGSEIPNEIAEEFKPNEK</sequence>
<feature type="transmembrane region" description="Helical" evidence="2">
    <location>
        <begin position="44"/>
        <end position="63"/>
    </location>
</feature>
<gene>
    <name evidence="4" type="ORF">FF011L_18070</name>
</gene>
<keyword evidence="2" id="KW-1133">Transmembrane helix</keyword>
<dbReference type="KEGG" id="rml:FF011L_18070"/>
<dbReference type="InterPro" id="IPR005135">
    <property type="entry name" value="Endo/exonuclease/phosphatase"/>
</dbReference>
<dbReference type="SUPFAM" id="SSF56219">
    <property type="entry name" value="DNase I-like"/>
    <property type="match status" value="1"/>
</dbReference>
<keyword evidence="2" id="KW-0472">Membrane</keyword>
<protein>
    <recommendedName>
        <fullName evidence="3">Endonuclease/exonuclease/phosphatase domain-containing protein</fullName>
    </recommendedName>
</protein>
<evidence type="ECO:0000313" key="5">
    <source>
        <dbReference type="Proteomes" id="UP000320672"/>
    </source>
</evidence>
<feature type="transmembrane region" description="Helical" evidence="2">
    <location>
        <begin position="69"/>
        <end position="94"/>
    </location>
</feature>
<dbReference type="Proteomes" id="UP000320672">
    <property type="component" value="Chromosome"/>
</dbReference>
<reference evidence="4 5" key="1">
    <citation type="submission" date="2019-02" db="EMBL/GenBank/DDBJ databases">
        <title>Deep-cultivation of Planctomycetes and their phenomic and genomic characterization uncovers novel biology.</title>
        <authorList>
            <person name="Wiegand S."/>
            <person name="Jogler M."/>
            <person name="Boedeker C."/>
            <person name="Pinto D."/>
            <person name="Vollmers J."/>
            <person name="Rivas-Marin E."/>
            <person name="Kohn T."/>
            <person name="Peeters S.H."/>
            <person name="Heuer A."/>
            <person name="Rast P."/>
            <person name="Oberbeckmann S."/>
            <person name="Bunk B."/>
            <person name="Jeske O."/>
            <person name="Meyerdierks A."/>
            <person name="Storesund J.E."/>
            <person name="Kallscheuer N."/>
            <person name="Luecker S."/>
            <person name="Lage O.M."/>
            <person name="Pohl T."/>
            <person name="Merkel B.J."/>
            <person name="Hornburger P."/>
            <person name="Mueller R.-W."/>
            <person name="Bruemmer F."/>
            <person name="Labrenz M."/>
            <person name="Spormann A.M."/>
            <person name="Op den Camp H."/>
            <person name="Overmann J."/>
            <person name="Amann R."/>
            <person name="Jetten M.S.M."/>
            <person name="Mascher T."/>
            <person name="Medema M.H."/>
            <person name="Devos D.P."/>
            <person name="Kaster A.-K."/>
            <person name="Ovreas L."/>
            <person name="Rohde M."/>
            <person name="Galperin M.Y."/>
            <person name="Jogler C."/>
        </authorList>
    </citation>
    <scope>NUCLEOTIDE SEQUENCE [LARGE SCALE GENOMIC DNA]</scope>
    <source>
        <strain evidence="4 5">FF011L</strain>
    </source>
</reference>
<dbReference type="InterPro" id="IPR036691">
    <property type="entry name" value="Endo/exonu/phosph_ase_sf"/>
</dbReference>